<organism evidence="1 2">
    <name type="scientific">Hevea brasiliensis</name>
    <name type="common">Para rubber tree</name>
    <name type="synonym">Siphonia brasiliensis</name>
    <dbReference type="NCBI Taxonomy" id="3981"/>
    <lineage>
        <taxon>Eukaryota</taxon>
        <taxon>Viridiplantae</taxon>
        <taxon>Streptophyta</taxon>
        <taxon>Embryophyta</taxon>
        <taxon>Tracheophyta</taxon>
        <taxon>Spermatophyta</taxon>
        <taxon>Magnoliopsida</taxon>
        <taxon>eudicotyledons</taxon>
        <taxon>Gunneridae</taxon>
        <taxon>Pentapetalae</taxon>
        <taxon>rosids</taxon>
        <taxon>fabids</taxon>
        <taxon>Malpighiales</taxon>
        <taxon>Euphorbiaceae</taxon>
        <taxon>Crotonoideae</taxon>
        <taxon>Micrandreae</taxon>
        <taxon>Hevea</taxon>
    </lineage>
</organism>
<dbReference type="AlphaFoldDB" id="A0A6A6LF66"/>
<dbReference type="EMBL" id="JAAGAX010000011">
    <property type="protein sequence ID" value="KAF2298636.1"/>
    <property type="molecule type" value="Genomic_DNA"/>
</dbReference>
<gene>
    <name evidence="1" type="ORF">GH714_024440</name>
</gene>
<evidence type="ECO:0000313" key="1">
    <source>
        <dbReference type="EMBL" id="KAF2298636.1"/>
    </source>
</evidence>
<reference evidence="1 2" key="1">
    <citation type="journal article" date="2020" name="Mol. Plant">
        <title>The Chromosome-Based Rubber Tree Genome Provides New Insights into Spurge Genome Evolution and Rubber Biosynthesis.</title>
        <authorList>
            <person name="Liu J."/>
            <person name="Shi C."/>
            <person name="Shi C.C."/>
            <person name="Li W."/>
            <person name="Zhang Q.J."/>
            <person name="Zhang Y."/>
            <person name="Li K."/>
            <person name="Lu H.F."/>
            <person name="Shi C."/>
            <person name="Zhu S.T."/>
            <person name="Xiao Z.Y."/>
            <person name="Nan H."/>
            <person name="Yue Y."/>
            <person name="Zhu X.G."/>
            <person name="Wu Y."/>
            <person name="Hong X.N."/>
            <person name="Fan G.Y."/>
            <person name="Tong Y."/>
            <person name="Zhang D."/>
            <person name="Mao C.L."/>
            <person name="Liu Y.L."/>
            <person name="Hao S.J."/>
            <person name="Liu W.Q."/>
            <person name="Lv M.Q."/>
            <person name="Zhang H.B."/>
            <person name="Liu Y."/>
            <person name="Hu-Tang G.R."/>
            <person name="Wang J.P."/>
            <person name="Wang J.H."/>
            <person name="Sun Y.H."/>
            <person name="Ni S.B."/>
            <person name="Chen W.B."/>
            <person name="Zhang X.C."/>
            <person name="Jiao Y.N."/>
            <person name="Eichler E.E."/>
            <person name="Li G.H."/>
            <person name="Liu X."/>
            <person name="Gao L.Z."/>
        </authorList>
    </citation>
    <scope>NUCLEOTIDE SEQUENCE [LARGE SCALE GENOMIC DNA]</scope>
    <source>
        <strain evidence="2">cv. GT1</strain>
        <tissue evidence="1">Leaf</tissue>
    </source>
</reference>
<comment type="caution">
    <text evidence="1">The sequence shown here is derived from an EMBL/GenBank/DDBJ whole genome shotgun (WGS) entry which is preliminary data.</text>
</comment>
<evidence type="ECO:0000313" key="2">
    <source>
        <dbReference type="Proteomes" id="UP000467840"/>
    </source>
</evidence>
<accession>A0A6A6LF66</accession>
<keyword evidence="2" id="KW-1185">Reference proteome</keyword>
<name>A0A6A6LF66_HEVBR</name>
<protein>
    <submittedName>
        <fullName evidence="1">Uncharacterized protein</fullName>
    </submittedName>
</protein>
<dbReference type="Proteomes" id="UP000467840">
    <property type="component" value="Chromosome 1"/>
</dbReference>
<sequence length="172" mass="19260">MRVGNGEIVKAEGKGSISLQTKKSMKVAEARLEKNSFVLILKSEILDCDKGENEKKTSVWKSDCTGVETKEGQCKVAVFYAIFDVKGSKLYVCCNEIKEEFKKVKPVAKFPNDKGRRMVTASKANQAEVSYASSSKNYFVSVVRSHIKHGRIEQDDVKFHPNKEAKKNYLGS</sequence>
<proteinExistence type="predicted"/>